<reference evidence="2 3" key="1">
    <citation type="submission" date="2016-07" db="EMBL/GenBank/DDBJ databases">
        <authorList>
            <person name="Lefevre C.T."/>
        </authorList>
    </citation>
    <scope>NUCLEOTIDE SEQUENCE [LARGE SCALE GENOMIC DNA]</scope>
    <source>
        <strain evidence="2">PR1</strain>
    </source>
</reference>
<dbReference type="AlphaFoldDB" id="A0A1C3RKM8"/>
<name>A0A1C3RKM8_9PROT</name>
<dbReference type="Proteomes" id="UP000231658">
    <property type="component" value="Unassembled WGS sequence"/>
</dbReference>
<proteinExistence type="predicted"/>
<dbReference type="RefSeq" id="WP_165602684.1">
    <property type="nucleotide sequence ID" value="NZ_FLYE01000046.1"/>
</dbReference>
<evidence type="ECO:0000313" key="2">
    <source>
        <dbReference type="EMBL" id="SCA57806.1"/>
    </source>
</evidence>
<gene>
    <name evidence="2" type="ORF">MTBPR1_70078</name>
</gene>
<protein>
    <recommendedName>
        <fullName evidence="1">YjiS-like domain-containing protein</fullName>
    </recommendedName>
</protein>
<evidence type="ECO:0000313" key="3">
    <source>
        <dbReference type="Proteomes" id="UP000231658"/>
    </source>
</evidence>
<accession>A0A1C3RKM8</accession>
<dbReference type="InterPro" id="IPR009506">
    <property type="entry name" value="YjiS-like"/>
</dbReference>
<dbReference type="STRING" id="1867952.MTBPR1_70078"/>
<dbReference type="Pfam" id="PF06568">
    <property type="entry name" value="YjiS-like"/>
    <property type="match status" value="1"/>
</dbReference>
<organism evidence="2 3">
    <name type="scientific">Candidatus Terasakiella magnetica</name>
    <dbReference type="NCBI Taxonomy" id="1867952"/>
    <lineage>
        <taxon>Bacteria</taxon>
        <taxon>Pseudomonadati</taxon>
        <taxon>Pseudomonadota</taxon>
        <taxon>Alphaproteobacteria</taxon>
        <taxon>Rhodospirillales</taxon>
        <taxon>Terasakiellaceae</taxon>
        <taxon>Terasakiella</taxon>
    </lineage>
</organism>
<dbReference type="EMBL" id="FLYE01000046">
    <property type="protein sequence ID" value="SCA57806.1"/>
    <property type="molecule type" value="Genomic_DNA"/>
</dbReference>
<evidence type="ECO:0000259" key="1">
    <source>
        <dbReference type="Pfam" id="PF06568"/>
    </source>
</evidence>
<feature type="domain" description="YjiS-like" evidence="1">
    <location>
        <begin position="44"/>
        <end position="73"/>
    </location>
</feature>
<sequence>MRQNCIDTIDTTTAPLPSWGQWVKAGVKMVRADMLQLVEIGRIWSMRAHHRRQLHDISDETLRDVGLNRAQIREQAQKPFWMA</sequence>
<keyword evidence="3" id="KW-1185">Reference proteome</keyword>